<keyword evidence="2" id="KW-1185">Reference proteome</keyword>
<dbReference type="Gramene" id="ONK56829">
    <property type="protein sequence ID" value="ONK56829"/>
    <property type="gene ID" value="A4U43_C10F13450"/>
</dbReference>
<proteinExistence type="predicted"/>
<evidence type="ECO:0000313" key="2">
    <source>
        <dbReference type="Proteomes" id="UP000243459"/>
    </source>
</evidence>
<sequence>MNSQFFSVIINVHRILRSSQFLGIGQVFSYLGLASSVLIDPVSISSVLSKLEPVKMLHERNMYRYVPVFVPIDEGEEATQYLIGNKDKFQAVGYDLETQGYQTSTYVGDKIYLIGGSEEYAGSVIGVKILDKLT</sequence>
<organism evidence="1 2">
    <name type="scientific">Asparagus officinalis</name>
    <name type="common">Garden asparagus</name>
    <dbReference type="NCBI Taxonomy" id="4686"/>
    <lineage>
        <taxon>Eukaryota</taxon>
        <taxon>Viridiplantae</taxon>
        <taxon>Streptophyta</taxon>
        <taxon>Embryophyta</taxon>
        <taxon>Tracheophyta</taxon>
        <taxon>Spermatophyta</taxon>
        <taxon>Magnoliopsida</taxon>
        <taxon>Liliopsida</taxon>
        <taxon>Asparagales</taxon>
        <taxon>Asparagaceae</taxon>
        <taxon>Asparagoideae</taxon>
        <taxon>Asparagus</taxon>
    </lineage>
</organism>
<dbReference type="EMBL" id="CM007390">
    <property type="protein sequence ID" value="ONK56829.1"/>
    <property type="molecule type" value="Genomic_DNA"/>
</dbReference>
<protein>
    <submittedName>
        <fullName evidence="1">Uncharacterized protein</fullName>
    </submittedName>
</protein>
<dbReference type="AlphaFoldDB" id="A0A5P1E2Y9"/>
<gene>
    <name evidence="1" type="ORF">A4U43_C10F13450</name>
</gene>
<name>A0A5P1E2Y9_ASPOF</name>
<evidence type="ECO:0000313" key="1">
    <source>
        <dbReference type="EMBL" id="ONK56829.1"/>
    </source>
</evidence>
<accession>A0A5P1E2Y9</accession>
<dbReference type="Proteomes" id="UP000243459">
    <property type="component" value="Chromosome 10"/>
</dbReference>
<reference evidence="2" key="1">
    <citation type="journal article" date="2017" name="Nat. Commun.">
        <title>The asparagus genome sheds light on the origin and evolution of a young Y chromosome.</title>
        <authorList>
            <person name="Harkess A."/>
            <person name="Zhou J."/>
            <person name="Xu C."/>
            <person name="Bowers J.E."/>
            <person name="Van der Hulst R."/>
            <person name="Ayyampalayam S."/>
            <person name="Mercati F."/>
            <person name="Riccardi P."/>
            <person name="McKain M.R."/>
            <person name="Kakrana A."/>
            <person name="Tang H."/>
            <person name="Ray J."/>
            <person name="Groenendijk J."/>
            <person name="Arikit S."/>
            <person name="Mathioni S.M."/>
            <person name="Nakano M."/>
            <person name="Shan H."/>
            <person name="Telgmann-Rauber A."/>
            <person name="Kanno A."/>
            <person name="Yue Z."/>
            <person name="Chen H."/>
            <person name="Li W."/>
            <person name="Chen Y."/>
            <person name="Xu X."/>
            <person name="Zhang Y."/>
            <person name="Luo S."/>
            <person name="Chen H."/>
            <person name="Gao J."/>
            <person name="Mao Z."/>
            <person name="Pires J.C."/>
            <person name="Luo M."/>
            <person name="Kudrna D."/>
            <person name="Wing R.A."/>
            <person name="Meyers B.C."/>
            <person name="Yi K."/>
            <person name="Kong H."/>
            <person name="Lavrijsen P."/>
            <person name="Sunseri F."/>
            <person name="Falavigna A."/>
            <person name="Ye Y."/>
            <person name="Leebens-Mack J.H."/>
            <person name="Chen G."/>
        </authorList>
    </citation>
    <scope>NUCLEOTIDE SEQUENCE [LARGE SCALE GENOMIC DNA]</scope>
    <source>
        <strain evidence="2">cv. DH0086</strain>
    </source>
</reference>